<evidence type="ECO:0000256" key="2">
    <source>
        <dbReference type="ARBA" id="ARBA00022737"/>
    </source>
</evidence>
<dbReference type="GO" id="GO:0030544">
    <property type="term" value="F:Hsp70 protein binding"/>
    <property type="evidence" value="ECO:0007669"/>
    <property type="project" value="InterPro"/>
</dbReference>
<dbReference type="GO" id="GO:0008270">
    <property type="term" value="F:zinc ion binding"/>
    <property type="evidence" value="ECO:0007669"/>
    <property type="project" value="UniProtKB-KW"/>
</dbReference>
<evidence type="ECO:0000259" key="6">
    <source>
        <dbReference type="Pfam" id="PF01556"/>
    </source>
</evidence>
<protein>
    <recommendedName>
        <fullName evidence="6">Chaperone DnaJ C-terminal domain-containing protein</fullName>
    </recommendedName>
</protein>
<evidence type="ECO:0000313" key="7">
    <source>
        <dbReference type="EMBL" id="QHT89143.1"/>
    </source>
</evidence>
<feature type="domain" description="Chaperone DnaJ C-terminal" evidence="6">
    <location>
        <begin position="65"/>
        <end position="222"/>
    </location>
</feature>
<feature type="compositionally biased region" description="Low complexity" evidence="5">
    <location>
        <begin position="266"/>
        <end position="285"/>
    </location>
</feature>
<dbReference type="FunFam" id="2.60.260.20:FF:000003">
    <property type="entry name" value="DnaJ subfamily A member 2"/>
    <property type="match status" value="1"/>
</dbReference>
<name>A0A6C0IAU8_9ZZZZ</name>
<dbReference type="EMBL" id="MN740136">
    <property type="protein sequence ID" value="QHT89143.1"/>
    <property type="molecule type" value="Genomic_DNA"/>
</dbReference>
<keyword evidence="2" id="KW-0677">Repeat</keyword>
<feature type="compositionally biased region" description="Acidic residues" evidence="5">
    <location>
        <begin position="254"/>
        <end position="265"/>
    </location>
</feature>
<evidence type="ECO:0000256" key="3">
    <source>
        <dbReference type="ARBA" id="ARBA00022771"/>
    </source>
</evidence>
<dbReference type="GO" id="GO:0051082">
    <property type="term" value="F:unfolded protein binding"/>
    <property type="evidence" value="ECO:0007669"/>
    <property type="project" value="InterPro"/>
</dbReference>
<dbReference type="Pfam" id="PF01556">
    <property type="entry name" value="DnaJ_C"/>
    <property type="match status" value="1"/>
</dbReference>
<evidence type="ECO:0000256" key="1">
    <source>
        <dbReference type="ARBA" id="ARBA00022723"/>
    </source>
</evidence>
<dbReference type="InterPro" id="IPR044713">
    <property type="entry name" value="DNJA1/2-like"/>
</dbReference>
<feature type="region of interest" description="Disordered" evidence="5">
    <location>
        <begin position="248"/>
        <end position="285"/>
    </location>
</feature>
<dbReference type="CDD" id="cd10747">
    <property type="entry name" value="DnaJ_C"/>
    <property type="match status" value="1"/>
</dbReference>
<proteinExistence type="predicted"/>
<accession>A0A6C0IAU8</accession>
<evidence type="ECO:0000256" key="4">
    <source>
        <dbReference type="ARBA" id="ARBA00022833"/>
    </source>
</evidence>
<keyword evidence="3" id="KW-0863">Zinc-finger</keyword>
<organism evidence="7">
    <name type="scientific">viral metagenome</name>
    <dbReference type="NCBI Taxonomy" id="1070528"/>
    <lineage>
        <taxon>unclassified sequences</taxon>
        <taxon>metagenomes</taxon>
        <taxon>organismal metagenomes</taxon>
    </lineage>
</organism>
<dbReference type="Gene3D" id="2.60.260.20">
    <property type="entry name" value="Urease metallochaperone UreE, N-terminal domain"/>
    <property type="match status" value="2"/>
</dbReference>
<dbReference type="InterPro" id="IPR008971">
    <property type="entry name" value="HSP40/DnaJ_pept-bd"/>
</dbReference>
<evidence type="ECO:0000256" key="5">
    <source>
        <dbReference type="SAM" id="MobiDB-lite"/>
    </source>
</evidence>
<dbReference type="GO" id="GO:0006457">
    <property type="term" value="P:protein folding"/>
    <property type="evidence" value="ECO:0007669"/>
    <property type="project" value="InterPro"/>
</dbReference>
<reference evidence="7" key="1">
    <citation type="journal article" date="2020" name="Nature">
        <title>Giant virus diversity and host interactions through global metagenomics.</title>
        <authorList>
            <person name="Schulz F."/>
            <person name="Roux S."/>
            <person name="Paez-Espino D."/>
            <person name="Jungbluth S."/>
            <person name="Walsh D.A."/>
            <person name="Denef V.J."/>
            <person name="McMahon K.D."/>
            <person name="Konstantinidis K.T."/>
            <person name="Eloe-Fadrosh E.A."/>
            <person name="Kyrpides N.C."/>
            <person name="Woyke T."/>
        </authorList>
    </citation>
    <scope>NUCLEOTIDE SEQUENCE</scope>
    <source>
        <strain evidence="7">GVMAG-M-3300023184-53</strain>
    </source>
</reference>
<dbReference type="AlphaFoldDB" id="A0A6C0IAU8"/>
<sequence>MANEIANNMSTEDKENMENMDMEKMITHVTKNIFKMMNNNPENQSELIEEPEEPKKVHKTRDICFDLNVDLEDLYLGKKKKLNVKRKTIIDNKVVDEKKKFSIPIEKGMKDEQQIRFEEEADELPGYTQGDLVITLIENEHPEFQRDGDNLVYIKNINIYEMYNLSFDIKHLDNRVLRIEKYPEDCLYTTDSIRKIPGEGMPKYKKPNEFGDLYIRFNLVIPKSLSESNLIKLKEIFGESESLSDTFDKNYFLENDDTEEDDTDYSTETSESSESGESLSDESNI</sequence>
<dbReference type="PANTHER" id="PTHR43888">
    <property type="entry name" value="DNAJ-LIKE-2, ISOFORM A-RELATED"/>
    <property type="match status" value="1"/>
</dbReference>
<keyword evidence="4" id="KW-0862">Zinc</keyword>
<keyword evidence="1" id="KW-0479">Metal-binding</keyword>
<dbReference type="SUPFAM" id="SSF49493">
    <property type="entry name" value="HSP40/DnaJ peptide-binding domain"/>
    <property type="match status" value="2"/>
</dbReference>
<dbReference type="InterPro" id="IPR002939">
    <property type="entry name" value="DnaJ_C"/>
</dbReference>